<evidence type="ECO:0000256" key="8">
    <source>
        <dbReference type="ARBA" id="ARBA00023172"/>
    </source>
</evidence>
<dbReference type="GO" id="GO:0003910">
    <property type="term" value="F:DNA ligase (ATP) activity"/>
    <property type="evidence" value="ECO:0007669"/>
    <property type="project" value="InterPro"/>
</dbReference>
<dbReference type="PANTHER" id="PTHR45997:SF1">
    <property type="entry name" value="DNA LIGASE 4"/>
    <property type="match status" value="1"/>
</dbReference>
<feature type="domain" description="BRCT" evidence="13">
    <location>
        <begin position="616"/>
        <end position="698"/>
    </location>
</feature>
<keyword evidence="5" id="KW-0677">Repeat</keyword>
<evidence type="ECO:0000256" key="11">
    <source>
        <dbReference type="ARBA" id="ARBA00031942"/>
    </source>
</evidence>
<dbReference type="InterPro" id="IPR012308">
    <property type="entry name" value="DNA_ligase_ATP-dep_N"/>
</dbReference>
<keyword evidence="9" id="KW-0539">Nucleus</keyword>
<sequence>MKASTADCFSFFDFCLLLEDISLNNDNKIKENIFQEFLMRWFEQKQENHTIYPILRLMAKRNDSDNCFIFEYSCLKNIIDKDSKLKKTEYVKINESSLLAKINLLVSKYKAKNEQSGLSVNFINQKLDDLSQTNNAKNIITTLLRTMNNLERKWFLLILLSEVENITNMNFFLLFHLINPFLGQLLDDGYHPQDLLYHYNPKTFSKETFKNFLKSIEIGKPFFPMKLNVIGPKINHFLAIKKFCNGKLLAEKYYHGNHIIMHRYSNGKYYKFFSDTMDDYTEFYQNCNYNFSQEIEPLFKKNVENVILEGQMLMLYRDSKEIIEKFDNFPVGTLYDTRFMHSKDPHVKLCFQISDILYYNNNNLFHFPLEKRLKILNENIFDNIEEENIMISKQTEVKTYEEFFEFLNNSIICMQEGFVLRDSASYYISGKVPIYHCCFKIKPNYNKFVTLTMAIVGAEYFTSKESKIKHFLLAARDSNDKLTICLKVNPTTKSTTYDMLIDLLYITRSYYIKLPIWLKSKLPSMPYSRYIFQNHIVIVEVKWTKVNQGANELIYISKIINTKEKNIISLLSDVEYFKKKFDKRLNSIEIIPKTLNNLYIDNLNSKKNFHQVKDLDSWKYFKELTICVLNSSQNCSIKKAQKFLYFLGAFIVVHPTKYINFIIATDSLNIKTAAALKTKFCPILDISWIERCINGKKLEKIDMQNDIILAYGKNEFSLQNINLLIEEKNIPNDIFNNIFL</sequence>
<keyword evidence="8" id="KW-0233">DNA recombination</keyword>
<evidence type="ECO:0000259" key="12">
    <source>
        <dbReference type="PROSITE" id="PS50160"/>
    </source>
</evidence>
<evidence type="ECO:0000256" key="5">
    <source>
        <dbReference type="ARBA" id="ARBA00022737"/>
    </source>
</evidence>
<feature type="domain" description="ATP-dependent DNA ligase family profile" evidence="12">
    <location>
        <begin position="342"/>
        <end position="477"/>
    </location>
</feature>
<evidence type="ECO:0000256" key="9">
    <source>
        <dbReference type="ARBA" id="ARBA00023242"/>
    </source>
</evidence>
<reference evidence="14 15" key="1">
    <citation type="submission" date="2014-09" db="EMBL/GenBank/DDBJ databases">
        <authorList>
            <person name="Martin A.A."/>
        </authorList>
    </citation>
    <scope>NUCLEOTIDE SEQUENCE</scope>
    <source>
        <strain evidence="15">ED321</strain>
        <strain evidence="14">ED321 Heterogonic</strain>
    </source>
</reference>
<dbReference type="SUPFAM" id="SSF56091">
    <property type="entry name" value="DNA ligase/mRNA capping enzyme, catalytic domain"/>
    <property type="match status" value="1"/>
</dbReference>
<reference evidence="16" key="2">
    <citation type="submission" date="2020-12" db="UniProtKB">
        <authorList>
            <consortium name="WormBaseParasite"/>
        </authorList>
    </citation>
    <scope>IDENTIFICATION</scope>
</reference>
<dbReference type="GO" id="GO:0005524">
    <property type="term" value="F:ATP binding"/>
    <property type="evidence" value="ECO:0007669"/>
    <property type="project" value="UniProtKB-KW"/>
</dbReference>
<evidence type="ECO:0000313" key="16">
    <source>
        <dbReference type="WBParaSite" id="SRAE_2000194800.1"/>
    </source>
</evidence>
<protein>
    <recommendedName>
        <fullName evidence="11">DNA ligase IV</fullName>
    </recommendedName>
    <alternativeName>
        <fullName evidence="10">Polydeoxyribonucleotide synthase [ATP] 4</fullName>
    </alternativeName>
</protein>
<dbReference type="GO" id="GO:0006297">
    <property type="term" value="P:nucleotide-excision repair, DNA gap filling"/>
    <property type="evidence" value="ECO:0007669"/>
    <property type="project" value="TreeGrafter"/>
</dbReference>
<evidence type="ECO:0000313" key="14">
    <source>
        <dbReference type="EMBL" id="CEF67284.1"/>
    </source>
</evidence>
<evidence type="ECO:0000313" key="17">
    <source>
        <dbReference type="WormBase" id="SRAE_2000194800"/>
    </source>
</evidence>
<keyword evidence="7" id="KW-0067">ATP-binding</keyword>
<comment type="subcellular location">
    <subcellularLocation>
        <location evidence="2">Nucleus</location>
    </subcellularLocation>
</comment>
<dbReference type="OrthoDB" id="206088at2759"/>
<evidence type="ECO:0000256" key="6">
    <source>
        <dbReference type="ARBA" id="ARBA00022741"/>
    </source>
</evidence>
<dbReference type="OMA" id="IFNCELM"/>
<organism evidence="14">
    <name type="scientific">Strongyloides ratti</name>
    <name type="common">Parasitic roundworm</name>
    <dbReference type="NCBI Taxonomy" id="34506"/>
    <lineage>
        <taxon>Eukaryota</taxon>
        <taxon>Metazoa</taxon>
        <taxon>Ecdysozoa</taxon>
        <taxon>Nematoda</taxon>
        <taxon>Chromadorea</taxon>
        <taxon>Rhabditida</taxon>
        <taxon>Tylenchina</taxon>
        <taxon>Panagrolaimomorpha</taxon>
        <taxon>Strongyloidoidea</taxon>
        <taxon>Strongyloididae</taxon>
        <taxon>Strongyloides</taxon>
    </lineage>
</organism>
<keyword evidence="15" id="KW-1185">Reference proteome</keyword>
<dbReference type="InterPro" id="IPR029710">
    <property type="entry name" value="LIG4"/>
</dbReference>
<dbReference type="WormBase" id="SRAE_2000194800">
    <property type="protein sequence ID" value="SRP02596"/>
    <property type="gene ID" value="WBGene00262155"/>
</dbReference>
<dbReference type="GO" id="GO:0006310">
    <property type="term" value="P:DNA recombination"/>
    <property type="evidence" value="ECO:0007669"/>
    <property type="project" value="UniProtKB-KW"/>
</dbReference>
<keyword evidence="6" id="KW-0547">Nucleotide-binding</keyword>
<dbReference type="InterPro" id="IPR036420">
    <property type="entry name" value="BRCT_dom_sf"/>
</dbReference>
<dbReference type="CTD" id="36379649"/>
<name>A0A090MYJ3_STRRB</name>
<evidence type="ECO:0000256" key="1">
    <source>
        <dbReference type="ARBA" id="ARBA00001946"/>
    </source>
</evidence>
<comment type="similarity">
    <text evidence="3">Belongs to the ATP-dependent DNA ligase family.</text>
</comment>
<evidence type="ECO:0000256" key="4">
    <source>
        <dbReference type="ARBA" id="ARBA00022598"/>
    </source>
</evidence>
<dbReference type="Pfam" id="PF04675">
    <property type="entry name" value="DNA_ligase_A_N"/>
    <property type="match status" value="1"/>
</dbReference>
<dbReference type="PANTHER" id="PTHR45997">
    <property type="entry name" value="DNA LIGASE 4"/>
    <property type="match status" value="1"/>
</dbReference>
<gene>
    <name evidence="14 16 17" type="ORF">SRAE_2000194800</name>
</gene>
<dbReference type="STRING" id="34506.A0A090MYJ3"/>
<accession>A0A090MYJ3</accession>
<dbReference type="InterPro" id="IPR036599">
    <property type="entry name" value="DNA_ligase_N_sf"/>
</dbReference>
<dbReference type="InterPro" id="IPR012310">
    <property type="entry name" value="DNA_ligase_ATP-dep_cent"/>
</dbReference>
<dbReference type="Proteomes" id="UP000035682">
    <property type="component" value="Unplaced"/>
</dbReference>
<dbReference type="InterPro" id="IPR001357">
    <property type="entry name" value="BRCT_dom"/>
</dbReference>
<dbReference type="GO" id="GO:0006303">
    <property type="term" value="P:double-strand break repair via nonhomologous end joining"/>
    <property type="evidence" value="ECO:0007669"/>
    <property type="project" value="TreeGrafter"/>
</dbReference>
<dbReference type="SUPFAM" id="SSF52113">
    <property type="entry name" value="BRCT domain"/>
    <property type="match status" value="1"/>
</dbReference>
<proteinExistence type="inferred from homology"/>
<dbReference type="PROSITE" id="PS50172">
    <property type="entry name" value="BRCT"/>
    <property type="match status" value="1"/>
</dbReference>
<evidence type="ECO:0000256" key="2">
    <source>
        <dbReference type="ARBA" id="ARBA00004123"/>
    </source>
</evidence>
<evidence type="ECO:0000256" key="10">
    <source>
        <dbReference type="ARBA" id="ARBA00030676"/>
    </source>
</evidence>
<dbReference type="PROSITE" id="PS50160">
    <property type="entry name" value="DNA_LIGASE_A3"/>
    <property type="match status" value="1"/>
</dbReference>
<keyword evidence="4 14" id="KW-0436">Ligase</keyword>
<evidence type="ECO:0000259" key="13">
    <source>
        <dbReference type="PROSITE" id="PS50172"/>
    </source>
</evidence>
<dbReference type="WBParaSite" id="SRAE_2000194800.1">
    <property type="protein sequence ID" value="SRAE_2000194800.1"/>
    <property type="gene ID" value="WBGene00262155"/>
</dbReference>
<dbReference type="Gene3D" id="3.30.470.30">
    <property type="entry name" value="DNA ligase/mRNA capping enzyme"/>
    <property type="match status" value="1"/>
</dbReference>
<dbReference type="Gene3D" id="1.10.3260.10">
    <property type="entry name" value="DNA ligase, ATP-dependent, N-terminal domain"/>
    <property type="match status" value="1"/>
</dbReference>
<comment type="cofactor">
    <cofactor evidence="1">
        <name>Mg(2+)</name>
        <dbReference type="ChEBI" id="CHEBI:18420"/>
    </cofactor>
</comment>
<dbReference type="GO" id="GO:0003677">
    <property type="term" value="F:DNA binding"/>
    <property type="evidence" value="ECO:0007669"/>
    <property type="project" value="InterPro"/>
</dbReference>
<dbReference type="RefSeq" id="XP_024506484.1">
    <property type="nucleotide sequence ID" value="XM_024652960.1"/>
</dbReference>
<evidence type="ECO:0000256" key="3">
    <source>
        <dbReference type="ARBA" id="ARBA00007572"/>
    </source>
</evidence>
<dbReference type="EMBL" id="LN609529">
    <property type="protein sequence ID" value="CEF67284.1"/>
    <property type="molecule type" value="Genomic_DNA"/>
</dbReference>
<dbReference type="Pfam" id="PF01068">
    <property type="entry name" value="DNA_ligase_A_M"/>
    <property type="match status" value="1"/>
</dbReference>
<evidence type="ECO:0000256" key="7">
    <source>
        <dbReference type="ARBA" id="ARBA00022840"/>
    </source>
</evidence>
<evidence type="ECO:0000313" key="15">
    <source>
        <dbReference type="Proteomes" id="UP000035682"/>
    </source>
</evidence>
<dbReference type="Gene3D" id="3.40.50.10190">
    <property type="entry name" value="BRCT domain"/>
    <property type="match status" value="1"/>
</dbReference>
<dbReference type="GeneID" id="36379649"/>
<dbReference type="AlphaFoldDB" id="A0A090MYJ3"/>
<dbReference type="GO" id="GO:0032807">
    <property type="term" value="C:DNA ligase IV complex"/>
    <property type="evidence" value="ECO:0007669"/>
    <property type="project" value="TreeGrafter"/>
</dbReference>